<organism evidence="1 2">
    <name type="scientific">Streptomyces clavifer</name>
    <dbReference type="NCBI Taxonomy" id="68188"/>
    <lineage>
        <taxon>Bacteria</taxon>
        <taxon>Bacillati</taxon>
        <taxon>Actinomycetota</taxon>
        <taxon>Actinomycetes</taxon>
        <taxon>Kitasatosporales</taxon>
        <taxon>Streptomycetaceae</taxon>
        <taxon>Streptomyces</taxon>
    </lineage>
</organism>
<keyword evidence="2" id="KW-1185">Reference proteome</keyword>
<name>A0ABS4VHI4_9ACTN</name>
<gene>
    <name evidence="1" type="ORF">JOF59_005872</name>
</gene>
<dbReference type="Proteomes" id="UP001519311">
    <property type="component" value="Unassembled WGS sequence"/>
</dbReference>
<proteinExistence type="predicted"/>
<evidence type="ECO:0000313" key="2">
    <source>
        <dbReference type="Proteomes" id="UP001519311"/>
    </source>
</evidence>
<reference evidence="1 2" key="1">
    <citation type="submission" date="2021-03" db="EMBL/GenBank/DDBJ databases">
        <title>Sequencing the genomes of 1000 actinobacteria strains.</title>
        <authorList>
            <person name="Klenk H.-P."/>
        </authorList>
    </citation>
    <scope>NUCLEOTIDE SEQUENCE [LARGE SCALE GENOMIC DNA]</scope>
    <source>
        <strain evidence="1 2">DSM 40843</strain>
    </source>
</reference>
<dbReference type="RefSeq" id="WP_209471412.1">
    <property type="nucleotide sequence ID" value="NZ_BMWJ01000023.1"/>
</dbReference>
<sequence length="98" mass="10827">MSTETREFIIVGQDTGVGFILWDVMPAPTDPIKRAMALEEIGVDVHDAFGSCHMEWATTATGAVNQLLTDLRKQSGIDDYALSETSNRDALTEDREPR</sequence>
<dbReference type="EMBL" id="JAGINS010000002">
    <property type="protein sequence ID" value="MBP2363380.1"/>
    <property type="molecule type" value="Genomic_DNA"/>
</dbReference>
<comment type="caution">
    <text evidence="1">The sequence shown here is derived from an EMBL/GenBank/DDBJ whole genome shotgun (WGS) entry which is preliminary data.</text>
</comment>
<protein>
    <submittedName>
        <fullName evidence="1">Uncharacterized protein</fullName>
    </submittedName>
</protein>
<evidence type="ECO:0000313" key="1">
    <source>
        <dbReference type="EMBL" id="MBP2363380.1"/>
    </source>
</evidence>
<accession>A0ABS4VHI4</accession>